<dbReference type="AlphaFoldDB" id="A0A396H210"/>
<dbReference type="Gramene" id="rna41276">
    <property type="protein sequence ID" value="RHN46753.1"/>
    <property type="gene ID" value="gene41276"/>
</dbReference>
<sequence>MGFIALRPCFSQPKIRKLGCIVLVQQYIRRLEVTINYWPFSIMEKSKSFCSTKCNHHSCSPC</sequence>
<evidence type="ECO:0008006" key="3">
    <source>
        <dbReference type="Google" id="ProtNLM"/>
    </source>
</evidence>
<evidence type="ECO:0000313" key="1">
    <source>
        <dbReference type="EMBL" id="RHN46753.1"/>
    </source>
</evidence>
<gene>
    <name evidence="1" type="ORF">MtrunA17_Chr7g0245581</name>
</gene>
<comment type="caution">
    <text evidence="1">The sequence shown here is derived from an EMBL/GenBank/DDBJ whole genome shotgun (WGS) entry which is preliminary data.</text>
</comment>
<dbReference type="Proteomes" id="UP000265566">
    <property type="component" value="Chromosome 7"/>
</dbReference>
<name>A0A396H210_MEDTR</name>
<organism evidence="1 2">
    <name type="scientific">Medicago truncatula</name>
    <name type="common">Barrel medic</name>
    <name type="synonym">Medicago tribuloides</name>
    <dbReference type="NCBI Taxonomy" id="3880"/>
    <lineage>
        <taxon>Eukaryota</taxon>
        <taxon>Viridiplantae</taxon>
        <taxon>Streptophyta</taxon>
        <taxon>Embryophyta</taxon>
        <taxon>Tracheophyta</taxon>
        <taxon>Spermatophyta</taxon>
        <taxon>Magnoliopsida</taxon>
        <taxon>eudicotyledons</taxon>
        <taxon>Gunneridae</taxon>
        <taxon>Pentapetalae</taxon>
        <taxon>rosids</taxon>
        <taxon>fabids</taxon>
        <taxon>Fabales</taxon>
        <taxon>Fabaceae</taxon>
        <taxon>Papilionoideae</taxon>
        <taxon>50 kb inversion clade</taxon>
        <taxon>NPAAA clade</taxon>
        <taxon>Hologalegina</taxon>
        <taxon>IRL clade</taxon>
        <taxon>Trifolieae</taxon>
        <taxon>Medicago</taxon>
    </lineage>
</organism>
<accession>A0A396H210</accession>
<evidence type="ECO:0000313" key="2">
    <source>
        <dbReference type="Proteomes" id="UP000265566"/>
    </source>
</evidence>
<protein>
    <recommendedName>
        <fullName evidence="3">Transmembrane protein</fullName>
    </recommendedName>
</protein>
<dbReference type="EMBL" id="PSQE01000007">
    <property type="protein sequence ID" value="RHN46753.1"/>
    <property type="molecule type" value="Genomic_DNA"/>
</dbReference>
<proteinExistence type="predicted"/>
<reference evidence="2" key="1">
    <citation type="journal article" date="2018" name="Nat. Plants">
        <title>Whole-genome landscape of Medicago truncatula symbiotic genes.</title>
        <authorList>
            <person name="Pecrix Y."/>
            <person name="Staton S.E."/>
            <person name="Sallet E."/>
            <person name="Lelandais-Briere C."/>
            <person name="Moreau S."/>
            <person name="Carrere S."/>
            <person name="Blein T."/>
            <person name="Jardinaud M.F."/>
            <person name="Latrasse D."/>
            <person name="Zouine M."/>
            <person name="Zahm M."/>
            <person name="Kreplak J."/>
            <person name="Mayjonade B."/>
            <person name="Satge C."/>
            <person name="Perez M."/>
            <person name="Cauet S."/>
            <person name="Marande W."/>
            <person name="Chantry-Darmon C."/>
            <person name="Lopez-Roques C."/>
            <person name="Bouchez O."/>
            <person name="Berard A."/>
            <person name="Debelle F."/>
            <person name="Munos S."/>
            <person name="Bendahmane A."/>
            <person name="Berges H."/>
            <person name="Niebel A."/>
            <person name="Buitink J."/>
            <person name="Frugier F."/>
            <person name="Benhamed M."/>
            <person name="Crespi M."/>
            <person name="Gouzy J."/>
            <person name="Gamas P."/>
        </authorList>
    </citation>
    <scope>NUCLEOTIDE SEQUENCE [LARGE SCALE GENOMIC DNA]</scope>
    <source>
        <strain evidence="2">cv. Jemalong A17</strain>
    </source>
</reference>